<dbReference type="Gene3D" id="3.40.190.10">
    <property type="entry name" value="Periplasmic binding protein-like II"/>
    <property type="match status" value="1"/>
</dbReference>
<proteinExistence type="predicted"/>
<dbReference type="Pfam" id="PF01634">
    <property type="entry name" value="HisG"/>
    <property type="match status" value="1"/>
</dbReference>
<dbReference type="EMBL" id="UINC01131230">
    <property type="protein sequence ID" value="SVD12807.1"/>
    <property type="molecule type" value="Genomic_DNA"/>
</dbReference>
<feature type="domain" description="ATP phosphoribosyltransferase catalytic" evidence="1">
    <location>
        <begin position="15"/>
        <end position="53"/>
    </location>
</feature>
<dbReference type="GO" id="GO:0000105">
    <property type="term" value="P:L-histidine biosynthetic process"/>
    <property type="evidence" value="ECO:0007669"/>
    <property type="project" value="InterPro"/>
</dbReference>
<accession>A0A382SUA9</accession>
<protein>
    <recommendedName>
        <fullName evidence="1">ATP phosphoribosyltransferase catalytic domain-containing protein</fullName>
    </recommendedName>
</protein>
<dbReference type="InterPro" id="IPR013820">
    <property type="entry name" value="ATP_PRibTrfase_cat"/>
</dbReference>
<dbReference type="SUPFAM" id="SSF53850">
    <property type="entry name" value="Periplasmic binding protein-like II"/>
    <property type="match status" value="1"/>
</dbReference>
<evidence type="ECO:0000259" key="1">
    <source>
        <dbReference type="Pfam" id="PF01634"/>
    </source>
</evidence>
<gene>
    <name evidence="2" type="ORF">METZ01_LOCUS365661</name>
</gene>
<dbReference type="AlphaFoldDB" id="A0A382SUA9"/>
<evidence type="ECO:0000313" key="2">
    <source>
        <dbReference type="EMBL" id="SVD12807.1"/>
    </source>
</evidence>
<name>A0A382SUA9_9ZZZZ</name>
<organism evidence="2">
    <name type="scientific">marine metagenome</name>
    <dbReference type="NCBI Taxonomy" id="408172"/>
    <lineage>
        <taxon>unclassified sequences</taxon>
        <taxon>metagenomes</taxon>
        <taxon>ecological metagenomes</taxon>
    </lineage>
</organism>
<dbReference type="GO" id="GO:0003879">
    <property type="term" value="F:ATP phosphoribosyltransferase activity"/>
    <property type="evidence" value="ECO:0007669"/>
    <property type="project" value="InterPro"/>
</dbReference>
<reference evidence="2" key="1">
    <citation type="submission" date="2018-05" db="EMBL/GenBank/DDBJ databases">
        <authorList>
            <person name="Lanie J.A."/>
            <person name="Ng W.-L."/>
            <person name="Kazmierczak K.M."/>
            <person name="Andrzejewski T.M."/>
            <person name="Davidsen T.M."/>
            <person name="Wayne K.J."/>
            <person name="Tettelin H."/>
            <person name="Glass J.I."/>
            <person name="Rusch D."/>
            <person name="Podicherti R."/>
            <person name="Tsui H.-C.T."/>
            <person name="Winkler M.E."/>
        </authorList>
    </citation>
    <scope>NUCLEOTIDE SEQUENCE</scope>
</reference>
<dbReference type="GO" id="GO:0005737">
    <property type="term" value="C:cytoplasm"/>
    <property type="evidence" value="ECO:0007669"/>
    <property type="project" value="InterPro"/>
</dbReference>
<feature type="non-terminal residue" evidence="2">
    <location>
        <position position="53"/>
    </location>
</feature>
<sequence length="53" mass="6012">MFKTKTENFFLTKVRNFDVPTIVAFGGADFGIVGSDVVNEFDYDEIYSPIDLK</sequence>